<protein>
    <submittedName>
        <fullName evidence="2">Tetratricopeptide repeat protein</fullName>
    </submittedName>
</protein>
<evidence type="ECO:0000256" key="1">
    <source>
        <dbReference type="SAM" id="SignalP"/>
    </source>
</evidence>
<keyword evidence="1" id="KW-0732">Signal</keyword>
<dbReference type="KEGG" id="dtl:H8F01_03355"/>
<proteinExistence type="predicted"/>
<keyword evidence="3" id="KW-1185">Reference proteome</keyword>
<name>A0A7G8Q607_9GAMM</name>
<gene>
    <name evidence="2" type="ORF">H8F01_03355</name>
</gene>
<dbReference type="AlphaFoldDB" id="A0A7G8Q607"/>
<evidence type="ECO:0000313" key="2">
    <source>
        <dbReference type="EMBL" id="QNK02215.1"/>
    </source>
</evidence>
<reference evidence="2 3" key="1">
    <citation type="submission" date="2020-08" db="EMBL/GenBank/DDBJ databases">
        <title>Dyella sp. G9 isolated from forest soil.</title>
        <authorList>
            <person name="Fu J."/>
            <person name="Qiu L."/>
        </authorList>
    </citation>
    <scope>NUCLEOTIDE SEQUENCE [LARGE SCALE GENOMIC DNA]</scope>
    <source>
        <strain evidence="2 3">G9</strain>
    </source>
</reference>
<dbReference type="SUPFAM" id="SSF48452">
    <property type="entry name" value="TPR-like"/>
    <property type="match status" value="1"/>
</dbReference>
<organism evidence="2 3">
    <name type="scientific">Dyella telluris</name>
    <dbReference type="NCBI Taxonomy" id="2763498"/>
    <lineage>
        <taxon>Bacteria</taxon>
        <taxon>Pseudomonadati</taxon>
        <taxon>Pseudomonadota</taxon>
        <taxon>Gammaproteobacteria</taxon>
        <taxon>Lysobacterales</taxon>
        <taxon>Rhodanobacteraceae</taxon>
        <taxon>Dyella</taxon>
    </lineage>
</organism>
<dbReference type="EMBL" id="CP060412">
    <property type="protein sequence ID" value="QNK02215.1"/>
    <property type="molecule type" value="Genomic_DNA"/>
</dbReference>
<dbReference type="InterPro" id="IPR011990">
    <property type="entry name" value="TPR-like_helical_dom_sf"/>
</dbReference>
<dbReference type="Proteomes" id="UP000515873">
    <property type="component" value="Chromosome"/>
</dbReference>
<feature type="signal peptide" evidence="1">
    <location>
        <begin position="1"/>
        <end position="18"/>
    </location>
</feature>
<evidence type="ECO:0000313" key="3">
    <source>
        <dbReference type="Proteomes" id="UP000515873"/>
    </source>
</evidence>
<accession>A0A7G8Q607</accession>
<sequence length="469" mass="50007">MNRRLLWLALLLAPVAHADAPSMASDIQAGRAALTAGQPAKARGLFEAALAQPGGAREDRYAASMGLGQSELWLGAYPGAASAFRDAHALADDTSGRQAADTGLAQALNAQGYPRAAYALVEPFAKGQLKPTVELMRATQALGWQDLGASYLDLAELPPQGYLSTQYRLLKDDIQFAESAQLEGDFGYSHDSDGLDTLHFGTSYRFAPLSNGDWSQRWGIAAGSTRIDDGVDVRHMVDLSLLGQLRLGQYNTIDLNLGPGRTGGWHYLQGTAGWTLQPGDSFSLSTGVERAPVPTNTAIADRLIDDVYSIGVSIRPAARWYVLPTYYRQNFSDGNQRDGGTLRVLLSPYDIPDTSGAIGAEFSARIFHSSQPSHGVYFNPANYRTAQIGLVGVYSLNQDWKVRGVASVGRQVVDGAGASAYTVGVSLNGRLPGNGRLELQMGRSSTASAAGGGSGYWNNSVSLAVRYPL</sequence>
<feature type="chain" id="PRO_5028798988" evidence="1">
    <location>
        <begin position="19"/>
        <end position="469"/>
    </location>
</feature>
<dbReference type="RefSeq" id="WP_187057672.1">
    <property type="nucleotide sequence ID" value="NZ_CP060412.1"/>
</dbReference>